<feature type="region of interest" description="Disordered" evidence="1">
    <location>
        <begin position="385"/>
        <end position="426"/>
    </location>
</feature>
<dbReference type="RefSeq" id="XP_028885131.1">
    <property type="nucleotide sequence ID" value="XM_029023935.1"/>
</dbReference>
<evidence type="ECO:0000313" key="2">
    <source>
        <dbReference type="EMBL" id="ORC91065.1"/>
    </source>
</evidence>
<feature type="region of interest" description="Disordered" evidence="1">
    <location>
        <begin position="359"/>
        <end position="378"/>
    </location>
</feature>
<feature type="compositionally biased region" description="Pro residues" evidence="1">
    <location>
        <begin position="497"/>
        <end position="506"/>
    </location>
</feature>
<accession>A0A1X0P2D9</accession>
<organism evidence="2 3">
    <name type="scientific">Trypanosoma theileri</name>
    <dbReference type="NCBI Taxonomy" id="67003"/>
    <lineage>
        <taxon>Eukaryota</taxon>
        <taxon>Discoba</taxon>
        <taxon>Euglenozoa</taxon>
        <taxon>Kinetoplastea</taxon>
        <taxon>Metakinetoplastina</taxon>
        <taxon>Trypanosomatida</taxon>
        <taxon>Trypanosomatidae</taxon>
        <taxon>Trypanosoma</taxon>
    </lineage>
</organism>
<feature type="region of interest" description="Disordered" evidence="1">
    <location>
        <begin position="490"/>
        <end position="535"/>
    </location>
</feature>
<evidence type="ECO:0000256" key="1">
    <source>
        <dbReference type="SAM" id="MobiDB-lite"/>
    </source>
</evidence>
<reference evidence="2 3" key="1">
    <citation type="submission" date="2017-03" db="EMBL/GenBank/DDBJ databases">
        <title>An alternative strategy for trypanosome survival in the mammalian bloodstream revealed through genome and transcriptome analysis of the ubiquitous bovine parasite Trypanosoma (Megatrypanum) theileri.</title>
        <authorList>
            <person name="Kelly S."/>
            <person name="Ivens A."/>
            <person name="Mott A."/>
            <person name="O'Neill E."/>
            <person name="Emms D."/>
            <person name="Macleod O."/>
            <person name="Voorheis P."/>
            <person name="Matthews J."/>
            <person name="Matthews K."/>
            <person name="Carrington M."/>
        </authorList>
    </citation>
    <scope>NUCLEOTIDE SEQUENCE [LARGE SCALE GENOMIC DNA]</scope>
    <source>
        <strain evidence="2">Edinburgh</strain>
    </source>
</reference>
<gene>
    <name evidence="2" type="ORF">TM35_000074890</name>
</gene>
<keyword evidence="3" id="KW-1185">Reference proteome</keyword>
<dbReference type="GeneID" id="39983715"/>
<evidence type="ECO:0000313" key="3">
    <source>
        <dbReference type="Proteomes" id="UP000192257"/>
    </source>
</evidence>
<dbReference type="OrthoDB" id="298589at2759"/>
<protein>
    <submittedName>
        <fullName evidence="2">Uncharacterized protein</fullName>
    </submittedName>
</protein>
<feature type="compositionally biased region" description="Basic and acidic residues" evidence="1">
    <location>
        <begin position="511"/>
        <end position="527"/>
    </location>
</feature>
<proteinExistence type="predicted"/>
<name>A0A1X0P2D9_9TRYP</name>
<feature type="compositionally biased region" description="Basic and acidic residues" evidence="1">
    <location>
        <begin position="360"/>
        <end position="378"/>
    </location>
</feature>
<dbReference type="VEuPathDB" id="TriTrypDB:TM35_000074890"/>
<sequence>MQRRASYTGVPTYRQGYVSPSGTKVQYSNDWVKFHALEGDGLRTLLYMHLWKKNKGSESALKSVRLPDTVVYEHNFPRAWYTYDAESKEINKHPGRMLDAQSIYQHFSQTQNGCDVVAQFLTTCVPQDGSESTEESLLTYMEYFTAETLREFLFGHTRKPDGILQKFVIPKGETTTRRNAQLQVMWSPLMTVVYKRTSKHKLDDAQVPIHVRSATFDGDCNLSELTLVADESKGRLERICREVVDHVYFTDRKLITRMVLNFKVDDANRVWLLWCSSLRVSGDSLNPRNLRVPLMLSMRTEILNDGSSTKDRSMKRRERQQRLLVMDKQLFEFSRDYEFGYYCNSSHVRECKRLALTPKAETRAGDSPRRGPPHPLHDAMRYLIAPTPLPTGPEAAASSSGTAPQQPPLLTPQKHHTGKREEPQNNIEERIKNELTAMALDAWYSVYSSTLSESPDSMPTRMVALAEPLVVVLKPKELARLLDILGLEKPEAVSTPSPSPSPPPPTTTTTQEEKKQDDDKQVEEQNEKPQQPEVSLALRTVTMKRGVDFGSGRRLDRPLINAERDVRELFEEIFSSREEEIVKHCLSNKRWIW</sequence>
<dbReference type="AlphaFoldDB" id="A0A1X0P2D9"/>
<comment type="caution">
    <text evidence="2">The sequence shown here is derived from an EMBL/GenBank/DDBJ whole genome shotgun (WGS) entry which is preliminary data.</text>
</comment>
<dbReference type="Proteomes" id="UP000192257">
    <property type="component" value="Unassembled WGS sequence"/>
</dbReference>
<dbReference type="EMBL" id="NBCO01000007">
    <property type="protein sequence ID" value="ORC91065.1"/>
    <property type="molecule type" value="Genomic_DNA"/>
</dbReference>